<accession>A0ABX5PV13</accession>
<organism evidence="1 2">
    <name type="scientific">Nonlabens dokdonensis</name>
    <dbReference type="NCBI Taxonomy" id="328515"/>
    <lineage>
        <taxon>Bacteria</taxon>
        <taxon>Pseudomonadati</taxon>
        <taxon>Bacteroidota</taxon>
        <taxon>Flavobacteriia</taxon>
        <taxon>Flavobacteriales</taxon>
        <taxon>Flavobacteriaceae</taxon>
        <taxon>Nonlabens</taxon>
    </lineage>
</organism>
<dbReference type="EMBL" id="QKZR01000006">
    <property type="protein sequence ID" value="PZX37807.1"/>
    <property type="molecule type" value="Genomic_DNA"/>
</dbReference>
<evidence type="ECO:0000313" key="2">
    <source>
        <dbReference type="Proteomes" id="UP000248584"/>
    </source>
</evidence>
<dbReference type="CDD" id="cd03794">
    <property type="entry name" value="GT4_WbuB-like"/>
    <property type="match status" value="1"/>
</dbReference>
<protein>
    <recommendedName>
        <fullName evidence="3">Glycosyl transferase family 1</fullName>
    </recommendedName>
</protein>
<comment type="caution">
    <text evidence="1">The sequence shown here is derived from an EMBL/GenBank/DDBJ whole genome shotgun (WGS) entry which is preliminary data.</text>
</comment>
<evidence type="ECO:0000313" key="1">
    <source>
        <dbReference type="EMBL" id="PZX37807.1"/>
    </source>
</evidence>
<name>A0ABX5PV13_9FLAO</name>
<dbReference type="SUPFAM" id="SSF53756">
    <property type="entry name" value="UDP-Glycosyltransferase/glycogen phosphorylase"/>
    <property type="match status" value="1"/>
</dbReference>
<dbReference type="Gene3D" id="3.40.50.2000">
    <property type="entry name" value="Glycogen Phosphorylase B"/>
    <property type="match status" value="2"/>
</dbReference>
<keyword evidence="2" id="KW-1185">Reference proteome</keyword>
<reference evidence="1 2" key="1">
    <citation type="submission" date="2018-06" db="EMBL/GenBank/DDBJ databases">
        <title>Genomic Encyclopedia of Archaeal and Bacterial Type Strains, Phase II (KMG-II): from individual species to whole genera.</title>
        <authorList>
            <person name="Goeker M."/>
        </authorList>
    </citation>
    <scope>NUCLEOTIDE SEQUENCE [LARGE SCALE GENOMIC DNA]</scope>
    <source>
        <strain evidence="1 2">DSM 17205</strain>
    </source>
</reference>
<dbReference type="Proteomes" id="UP000248584">
    <property type="component" value="Unassembled WGS sequence"/>
</dbReference>
<dbReference type="RefSeq" id="WP_015363801.1">
    <property type="nucleotide sequence ID" value="NZ_QKZR01000006.1"/>
</dbReference>
<proteinExistence type="predicted"/>
<sequence>MKKPVLIISYYWPPAGGPGVQRWLKFAKYLPENGYDVTVVIPEKPHYPVRDESLVKEIPENISVIKVSINEPSRLSGKLSRKRTKNLQRGIINKKANLLERTLIWIRGNLFIPDARVGWKRHVLKAVELYFATHKNATLITTGPPHSVHLIGMELKYLVPSIKWLADFRDPWTTIGYHKDLKLSERAQKKHLQLEQQVLDQADMLLVTSPHTGKEFKSKTATPIQLITNGFDIQPNTIQNQPKGKFILAHVGTLLADRNPLLLWESLQELCDEIPSFKEDLSLQLAGNLSDDILLSISENQLEKYLDNKGYVSHDEAVELMFNAQALLLIEIDTEETKAIIPGKIFEYFASRRPIIGIGPKSADIELLLTDTHAGEFFNYQQKTALKKHILSIYELYKKGDNKANFNEQISRYRRSHLTKILAQTIDYTWE</sequence>
<evidence type="ECO:0008006" key="3">
    <source>
        <dbReference type="Google" id="ProtNLM"/>
    </source>
</evidence>
<gene>
    <name evidence="1" type="ORF">LX97_02902</name>
</gene>